<dbReference type="Pfam" id="PF00486">
    <property type="entry name" value="Trans_reg_C"/>
    <property type="match status" value="1"/>
</dbReference>
<protein>
    <submittedName>
        <fullName evidence="4">Winged helix-turn-helix domain-containing protein</fullName>
    </submittedName>
</protein>
<proteinExistence type="predicted"/>
<organism evidence="4 5">
    <name type="scientific">Nostoc spongiaeforme FACHB-130</name>
    <dbReference type="NCBI Taxonomy" id="1357510"/>
    <lineage>
        <taxon>Bacteria</taxon>
        <taxon>Bacillati</taxon>
        <taxon>Cyanobacteriota</taxon>
        <taxon>Cyanophyceae</taxon>
        <taxon>Nostocales</taxon>
        <taxon>Nostocaceae</taxon>
        <taxon>Nostoc</taxon>
    </lineage>
</organism>
<keyword evidence="1 2" id="KW-0238">DNA-binding</keyword>
<comment type="caution">
    <text evidence="4">The sequence shown here is derived from an EMBL/GenBank/DDBJ whole genome shotgun (WGS) entry which is preliminary data.</text>
</comment>
<dbReference type="InterPro" id="IPR036388">
    <property type="entry name" value="WH-like_DNA-bd_sf"/>
</dbReference>
<reference evidence="4 5" key="1">
    <citation type="journal article" date="2020" name="ISME J.">
        <title>Comparative genomics reveals insights into cyanobacterial evolution and habitat adaptation.</title>
        <authorList>
            <person name="Chen M.Y."/>
            <person name="Teng W.K."/>
            <person name="Zhao L."/>
            <person name="Hu C.X."/>
            <person name="Zhou Y.K."/>
            <person name="Han B.P."/>
            <person name="Song L.R."/>
            <person name="Shu W.S."/>
        </authorList>
    </citation>
    <scope>NUCLEOTIDE SEQUENCE [LARGE SCALE GENOMIC DNA]</scope>
    <source>
        <strain evidence="4 5">FACHB-130</strain>
    </source>
</reference>
<dbReference type="Proteomes" id="UP000603457">
    <property type="component" value="Unassembled WGS sequence"/>
</dbReference>
<dbReference type="EMBL" id="JACJTB010000067">
    <property type="protein sequence ID" value="MBD2598308.1"/>
    <property type="molecule type" value="Genomic_DNA"/>
</dbReference>
<dbReference type="Gene3D" id="2.60.200.20">
    <property type="match status" value="1"/>
</dbReference>
<feature type="DNA-binding region" description="OmpR/PhoB-type" evidence="2">
    <location>
        <begin position="122"/>
        <end position="236"/>
    </location>
</feature>
<dbReference type="Gene3D" id="1.10.10.10">
    <property type="entry name" value="Winged helix-like DNA-binding domain superfamily/Winged helix DNA-binding domain"/>
    <property type="match status" value="1"/>
</dbReference>
<evidence type="ECO:0000259" key="3">
    <source>
        <dbReference type="PROSITE" id="PS51755"/>
    </source>
</evidence>
<evidence type="ECO:0000313" key="5">
    <source>
        <dbReference type="Proteomes" id="UP000603457"/>
    </source>
</evidence>
<dbReference type="InterPro" id="IPR008984">
    <property type="entry name" value="SMAD_FHA_dom_sf"/>
</dbReference>
<dbReference type="InterPro" id="IPR001867">
    <property type="entry name" value="OmpR/PhoB-type_DNA-bd"/>
</dbReference>
<dbReference type="PROSITE" id="PS51755">
    <property type="entry name" value="OMPR_PHOB"/>
    <property type="match status" value="1"/>
</dbReference>
<keyword evidence="5" id="KW-1185">Reference proteome</keyword>
<dbReference type="InterPro" id="IPR016032">
    <property type="entry name" value="Sig_transdc_resp-reg_C-effctor"/>
</dbReference>
<dbReference type="SMART" id="SM00862">
    <property type="entry name" value="Trans_reg_C"/>
    <property type="match status" value="1"/>
</dbReference>
<evidence type="ECO:0000256" key="1">
    <source>
        <dbReference type="ARBA" id="ARBA00023125"/>
    </source>
</evidence>
<dbReference type="SUPFAM" id="SSF49879">
    <property type="entry name" value="SMAD/FHA domain"/>
    <property type="match status" value="1"/>
</dbReference>
<dbReference type="InterPro" id="IPR000253">
    <property type="entry name" value="FHA_dom"/>
</dbReference>
<dbReference type="CDD" id="cd00060">
    <property type="entry name" value="FHA"/>
    <property type="match status" value="1"/>
</dbReference>
<dbReference type="SUPFAM" id="SSF46894">
    <property type="entry name" value="C-terminal effector domain of the bipartite response regulators"/>
    <property type="match status" value="1"/>
</dbReference>
<name>A0ABR8G4V3_9NOSO</name>
<feature type="domain" description="OmpR/PhoB-type" evidence="3">
    <location>
        <begin position="122"/>
        <end position="236"/>
    </location>
</feature>
<dbReference type="RefSeq" id="WP_190970983.1">
    <property type="nucleotide sequence ID" value="NZ_JACJTB010000067.1"/>
</dbReference>
<evidence type="ECO:0000313" key="4">
    <source>
        <dbReference type="EMBL" id="MBD2598308.1"/>
    </source>
</evidence>
<evidence type="ECO:0000256" key="2">
    <source>
        <dbReference type="PROSITE-ProRule" id="PRU01091"/>
    </source>
</evidence>
<dbReference type="Pfam" id="PF00498">
    <property type="entry name" value="FHA"/>
    <property type="match status" value="1"/>
</dbReference>
<gene>
    <name evidence="4" type="ORF">H6G74_28865</name>
</gene>
<accession>A0ABR8G4V3</accession>
<sequence length="240" mass="27982">MTSSLQVYPPLGINEKTLEFIPLDKDQVVFAGEKGDIVLPNPYKTITRERHCVLKRQANDWLIIDDKPSTNGTYLYRVTNNIEIDLRKSGPLVLENEDIILIPGMVSDCSEVCMWKLRFIKYKTNSIPQFQITHLEYSLSQKNLVKLYRRKRTEIPLTIQECALVDYMARRNADNNQPVVCTYTELILAIWGDEINHGKNEVNHLVHRVRRKIEFNLSKPEFLLKDKQGRGYMLMIKMQA</sequence>